<reference evidence="15" key="1">
    <citation type="submission" date="2014-12" db="EMBL/GenBank/DDBJ databases">
        <authorList>
            <person name="Salcher M.M."/>
        </authorList>
    </citation>
    <scope>NUCLEOTIDE SEQUENCE [LARGE SCALE GENOMIC DNA]</scope>
    <source>
        <strain evidence="15">MMS-10A-171</strain>
    </source>
</reference>
<dbReference type="SMART" id="SM00382">
    <property type="entry name" value="AAA"/>
    <property type="match status" value="1"/>
</dbReference>
<dbReference type="RefSeq" id="WP_046487371.1">
    <property type="nucleotide sequence ID" value="NZ_LN827929.1"/>
</dbReference>
<evidence type="ECO:0000259" key="13">
    <source>
        <dbReference type="PROSITE" id="PS50929"/>
    </source>
</evidence>
<dbReference type="InterPro" id="IPR039421">
    <property type="entry name" value="Type_1_exporter"/>
</dbReference>
<feature type="domain" description="ABC transporter" evidence="12">
    <location>
        <begin position="344"/>
        <end position="581"/>
    </location>
</feature>
<dbReference type="SUPFAM" id="SSF52540">
    <property type="entry name" value="P-loop containing nucleoside triphosphate hydrolases"/>
    <property type="match status" value="1"/>
</dbReference>
<dbReference type="PROSITE" id="PS50893">
    <property type="entry name" value="ABC_TRANSPORTER_2"/>
    <property type="match status" value="1"/>
</dbReference>
<keyword evidence="14" id="KW-0378">Hydrolase</keyword>
<dbReference type="InterPro" id="IPR003593">
    <property type="entry name" value="AAA+_ATPase"/>
</dbReference>
<evidence type="ECO:0000256" key="7">
    <source>
        <dbReference type="ARBA" id="ARBA00022967"/>
    </source>
</evidence>
<accession>A0A0D6EUI9</accession>
<evidence type="ECO:0000313" key="14">
    <source>
        <dbReference type="EMBL" id="CEZ19292.1"/>
    </source>
</evidence>
<dbReference type="KEGG" id="mbat:BN1208_0398"/>
<evidence type="ECO:0000256" key="9">
    <source>
        <dbReference type="ARBA" id="ARBA00023055"/>
    </source>
</evidence>
<dbReference type="Gene3D" id="3.40.50.300">
    <property type="entry name" value="P-loop containing nucleotide triphosphate hydrolases"/>
    <property type="match status" value="1"/>
</dbReference>
<dbReference type="GO" id="GO:0005886">
    <property type="term" value="C:plasma membrane"/>
    <property type="evidence" value="ECO:0007669"/>
    <property type="project" value="UniProtKB-SubCell"/>
</dbReference>
<keyword evidence="7" id="KW-1278">Translocase</keyword>
<evidence type="ECO:0000313" key="15">
    <source>
        <dbReference type="Proteomes" id="UP000064007"/>
    </source>
</evidence>
<evidence type="ECO:0000256" key="11">
    <source>
        <dbReference type="SAM" id="Phobius"/>
    </source>
</evidence>
<evidence type="ECO:0000256" key="10">
    <source>
        <dbReference type="ARBA" id="ARBA00023136"/>
    </source>
</evidence>
<dbReference type="Proteomes" id="UP000064007">
    <property type="component" value="Chromosome 1"/>
</dbReference>
<dbReference type="GO" id="GO:0034040">
    <property type="term" value="F:ATPase-coupled lipid transmembrane transporter activity"/>
    <property type="evidence" value="ECO:0007669"/>
    <property type="project" value="InterPro"/>
</dbReference>
<organism evidence="14 15">
    <name type="scientific">Candidatus Methylopumilus planktonicus</name>
    <dbReference type="NCBI Taxonomy" id="1581557"/>
    <lineage>
        <taxon>Bacteria</taxon>
        <taxon>Pseudomonadati</taxon>
        <taxon>Pseudomonadota</taxon>
        <taxon>Betaproteobacteria</taxon>
        <taxon>Nitrosomonadales</taxon>
        <taxon>Methylophilaceae</taxon>
        <taxon>Candidatus Methylopumilus</taxon>
    </lineage>
</organism>
<dbReference type="InterPro" id="IPR027417">
    <property type="entry name" value="P-loop_NTPase"/>
</dbReference>
<dbReference type="NCBIfam" id="TIGR02203">
    <property type="entry name" value="MsbA_lipidA"/>
    <property type="match status" value="1"/>
</dbReference>
<feature type="domain" description="ABC transmembrane type-1" evidence="13">
    <location>
        <begin position="36"/>
        <end position="311"/>
    </location>
</feature>
<protein>
    <submittedName>
        <fullName evidence="14">Lipid A export ATP-binding/permease protein MsbA</fullName>
        <ecNumber evidence="14">3.6.3.-</ecNumber>
    </submittedName>
</protein>
<evidence type="ECO:0000256" key="6">
    <source>
        <dbReference type="ARBA" id="ARBA00022840"/>
    </source>
</evidence>
<keyword evidence="5" id="KW-0547">Nucleotide-binding</keyword>
<feature type="transmembrane region" description="Helical" evidence="11">
    <location>
        <begin position="251"/>
        <end position="276"/>
    </location>
</feature>
<comment type="subcellular location">
    <subcellularLocation>
        <location evidence="1">Cell membrane</location>
        <topology evidence="1">Multi-pass membrane protein</topology>
    </subcellularLocation>
</comment>
<dbReference type="OrthoDB" id="8554730at2"/>
<dbReference type="InterPro" id="IPR011527">
    <property type="entry name" value="ABC1_TM_dom"/>
</dbReference>
<proteinExistence type="predicted"/>
<dbReference type="Pfam" id="PF00664">
    <property type="entry name" value="ABC_membrane"/>
    <property type="match status" value="1"/>
</dbReference>
<feature type="transmembrane region" description="Helical" evidence="11">
    <location>
        <begin position="160"/>
        <end position="189"/>
    </location>
</feature>
<name>A0A0D6EUI9_9PROT</name>
<evidence type="ECO:0000256" key="5">
    <source>
        <dbReference type="ARBA" id="ARBA00022741"/>
    </source>
</evidence>
<evidence type="ECO:0000256" key="3">
    <source>
        <dbReference type="ARBA" id="ARBA00022475"/>
    </source>
</evidence>
<dbReference type="SUPFAM" id="SSF90123">
    <property type="entry name" value="ABC transporter transmembrane region"/>
    <property type="match status" value="1"/>
</dbReference>
<dbReference type="STRING" id="1581557.BN1208_0398"/>
<keyword evidence="8 11" id="KW-1133">Transmembrane helix</keyword>
<evidence type="ECO:0000259" key="12">
    <source>
        <dbReference type="PROSITE" id="PS50893"/>
    </source>
</evidence>
<evidence type="ECO:0000256" key="8">
    <source>
        <dbReference type="ARBA" id="ARBA00022989"/>
    </source>
</evidence>
<feature type="transmembrane region" description="Helical" evidence="11">
    <location>
        <begin position="282"/>
        <end position="300"/>
    </location>
</feature>
<dbReference type="GO" id="GO:0005524">
    <property type="term" value="F:ATP binding"/>
    <property type="evidence" value="ECO:0007669"/>
    <property type="project" value="UniProtKB-KW"/>
</dbReference>
<dbReference type="GO" id="GO:0015421">
    <property type="term" value="F:ABC-type oligopeptide transporter activity"/>
    <property type="evidence" value="ECO:0007669"/>
    <property type="project" value="TreeGrafter"/>
</dbReference>
<evidence type="ECO:0000256" key="1">
    <source>
        <dbReference type="ARBA" id="ARBA00004651"/>
    </source>
</evidence>
<keyword evidence="3" id="KW-1003">Cell membrane</keyword>
<keyword evidence="2" id="KW-0813">Transport</keyword>
<sequence>MAKNIKKITASQPINFRYLYKRLFKYTWQHKFILSLSLVSLIVLSLTNTAFLAIIKKITDQGFGSEIADKQSSLALLLLLVMSIRALSGLFSSYFMKSTSLKVVESLRSDLFKKIMMLPMNFFDKNSSSHIVSKLNSDVQQLSNVITDIGFNLIKDGISFIGIVCYMIYLDWKLTLVFLLLAPILAYYLKIMSPRLRAAGTISQNANGELIMASDEAIAAQRIVKIFGTGQYEVSRFNKISEKIRKIQAKLIRIASLNSFTVEILAGVALSGIAFYSFGKFSAGQFAAFFAALLMIIAPIKSLTSINDKIQIAIAAAKSVFGLMDEPSEIDRGSKLINRAKGHIKISDLTFKYQNSKLNILEGINLIIKPGEKVALVGKSGGGKTTLINLLPRFYQIDQGKIFLDGININDLKLKNLRSQFSLVSQDTILFNDTIMNNIAYGNLERPVSLEEVKKAAIAANAWEFIDPLPNKLDHEIGDRGVRLSGGQRQRISIARAILKNAPILLLDEATSALDSHSEKYVQSALDNLMKNRTTIVIAHRLSTILNADRIVVIEKSKVIDVGTHAELIRRCKHYSTLYKKGLK</sequence>
<evidence type="ECO:0000256" key="2">
    <source>
        <dbReference type="ARBA" id="ARBA00022448"/>
    </source>
</evidence>
<dbReference type="InterPro" id="IPR003439">
    <property type="entry name" value="ABC_transporter-like_ATP-bd"/>
</dbReference>
<dbReference type="EMBL" id="LN827929">
    <property type="protein sequence ID" value="CEZ19292.1"/>
    <property type="molecule type" value="Genomic_DNA"/>
</dbReference>
<dbReference type="InterPro" id="IPR036640">
    <property type="entry name" value="ABC1_TM_sf"/>
</dbReference>
<evidence type="ECO:0000256" key="4">
    <source>
        <dbReference type="ARBA" id="ARBA00022692"/>
    </source>
</evidence>
<dbReference type="Gene3D" id="1.20.1560.10">
    <property type="entry name" value="ABC transporter type 1, transmembrane domain"/>
    <property type="match status" value="1"/>
</dbReference>
<keyword evidence="9" id="KW-0445">Lipid transport</keyword>
<feature type="transmembrane region" description="Helical" evidence="11">
    <location>
        <begin position="32"/>
        <end position="54"/>
    </location>
</feature>
<dbReference type="PANTHER" id="PTHR43394">
    <property type="entry name" value="ATP-DEPENDENT PERMEASE MDL1, MITOCHONDRIAL"/>
    <property type="match status" value="1"/>
</dbReference>
<keyword evidence="10 11" id="KW-0472">Membrane</keyword>
<keyword evidence="6 14" id="KW-0067">ATP-binding</keyword>
<dbReference type="InterPro" id="IPR017871">
    <property type="entry name" value="ABC_transporter-like_CS"/>
</dbReference>
<dbReference type="FunFam" id="3.40.50.300:FF:000218">
    <property type="entry name" value="Multidrug ABC transporter ATP-binding protein"/>
    <property type="match status" value="1"/>
</dbReference>
<dbReference type="GO" id="GO:0016887">
    <property type="term" value="F:ATP hydrolysis activity"/>
    <property type="evidence" value="ECO:0007669"/>
    <property type="project" value="InterPro"/>
</dbReference>
<dbReference type="InterPro" id="IPR011917">
    <property type="entry name" value="ABC_transpr_lipidA"/>
</dbReference>
<dbReference type="EC" id="3.6.3.-" evidence="14"/>
<keyword evidence="15" id="KW-1185">Reference proteome</keyword>
<dbReference type="PANTHER" id="PTHR43394:SF1">
    <property type="entry name" value="ATP-BINDING CASSETTE SUB-FAMILY B MEMBER 10, MITOCHONDRIAL"/>
    <property type="match status" value="1"/>
</dbReference>
<dbReference type="Pfam" id="PF00005">
    <property type="entry name" value="ABC_tran"/>
    <property type="match status" value="1"/>
</dbReference>
<dbReference type="PROSITE" id="PS00211">
    <property type="entry name" value="ABC_TRANSPORTER_1"/>
    <property type="match status" value="1"/>
</dbReference>
<feature type="transmembrane region" description="Helical" evidence="11">
    <location>
        <begin position="74"/>
        <end position="96"/>
    </location>
</feature>
<dbReference type="HOGENOM" id="CLU_000604_84_3_4"/>
<keyword evidence="4 11" id="KW-0812">Transmembrane</keyword>
<dbReference type="CDD" id="cd18552">
    <property type="entry name" value="ABC_6TM_MsbA_like"/>
    <property type="match status" value="1"/>
</dbReference>
<gene>
    <name evidence="14" type="primary">msbA</name>
    <name evidence="14" type="ORF">BN1208_0398</name>
</gene>
<dbReference type="AlphaFoldDB" id="A0A0D6EUI9"/>
<dbReference type="PROSITE" id="PS50929">
    <property type="entry name" value="ABC_TM1F"/>
    <property type="match status" value="1"/>
</dbReference>